<dbReference type="EMBL" id="CAJJDP010000150">
    <property type="protein sequence ID" value="CAD8209729.1"/>
    <property type="molecule type" value="Genomic_DNA"/>
</dbReference>
<organism evidence="1 2">
    <name type="scientific">Paramecium octaurelia</name>
    <dbReference type="NCBI Taxonomy" id="43137"/>
    <lineage>
        <taxon>Eukaryota</taxon>
        <taxon>Sar</taxon>
        <taxon>Alveolata</taxon>
        <taxon>Ciliophora</taxon>
        <taxon>Intramacronucleata</taxon>
        <taxon>Oligohymenophorea</taxon>
        <taxon>Peniculida</taxon>
        <taxon>Parameciidae</taxon>
        <taxon>Paramecium</taxon>
    </lineage>
</organism>
<dbReference type="AlphaFoldDB" id="A0A8S1Y7E1"/>
<comment type="caution">
    <text evidence="1">The sequence shown here is derived from an EMBL/GenBank/DDBJ whole genome shotgun (WGS) entry which is preliminary data.</text>
</comment>
<dbReference type="Proteomes" id="UP000683925">
    <property type="component" value="Unassembled WGS sequence"/>
</dbReference>
<reference evidence="1" key="1">
    <citation type="submission" date="2021-01" db="EMBL/GenBank/DDBJ databases">
        <authorList>
            <consortium name="Genoscope - CEA"/>
            <person name="William W."/>
        </authorList>
    </citation>
    <scope>NUCLEOTIDE SEQUENCE</scope>
</reference>
<protein>
    <submittedName>
        <fullName evidence="1">Uncharacterized protein</fullName>
    </submittedName>
</protein>
<keyword evidence="2" id="KW-1185">Reference proteome</keyword>
<name>A0A8S1Y7E1_PAROT</name>
<proteinExistence type="predicted"/>
<sequence length="98" mass="11526">MTLSIKLINNKLILYLSLTFPHLYPAKANRTSKRLQSLQTSKRHQLKSEEHPKLIIHDSIITLHHKEENIAHRRYPLLNIPNIPNYKVNKLLNSNSDR</sequence>
<evidence type="ECO:0000313" key="2">
    <source>
        <dbReference type="Proteomes" id="UP000683925"/>
    </source>
</evidence>
<evidence type="ECO:0000313" key="1">
    <source>
        <dbReference type="EMBL" id="CAD8209729.1"/>
    </source>
</evidence>
<accession>A0A8S1Y7E1</accession>
<gene>
    <name evidence="1" type="ORF">POCTA_138.1.T1480068</name>
</gene>